<keyword evidence="2" id="KW-1185">Reference proteome</keyword>
<sequence>MFKFGHVIDLVTKVTNIIQGGNIYLYHRRFITFLDEVDAQYGDLQMHRDIRQMSRGKYIEQFFVLCSEMPVLFENTISGNTSMDPGIELFYKSHLSCGQRTPIRVTARTLQDAGRPIYSSKAEGNFLLETYS</sequence>
<evidence type="ECO:0000313" key="1">
    <source>
        <dbReference type="EMBL" id="CAF2743222.1"/>
    </source>
</evidence>
<dbReference type="Proteomes" id="UP000675881">
    <property type="component" value="Unassembled WGS sequence"/>
</dbReference>
<dbReference type="PANTHER" id="PTHR45913">
    <property type="entry name" value="EPM2A-INTERACTING PROTEIN 1"/>
    <property type="match status" value="1"/>
</dbReference>
<proteinExistence type="predicted"/>
<name>A0A817FCK1_LEPSM</name>
<comment type="caution">
    <text evidence="1">The sequence shown here is derived from an EMBL/GenBank/DDBJ whole genome shotgun (WGS) entry which is preliminary data.</text>
</comment>
<dbReference type="EMBL" id="CAJNVT010000040">
    <property type="protein sequence ID" value="CAF2743222.1"/>
    <property type="molecule type" value="Genomic_DNA"/>
</dbReference>
<evidence type="ECO:0000313" key="2">
    <source>
        <dbReference type="Proteomes" id="UP000675881"/>
    </source>
</evidence>
<accession>A0A817FCK1</accession>
<gene>
    <name evidence="1" type="ORF">LSAA_157</name>
</gene>
<organism evidence="1 2">
    <name type="scientific">Lepeophtheirus salmonis</name>
    <name type="common">Salmon louse</name>
    <name type="synonym">Caligus salmonis</name>
    <dbReference type="NCBI Taxonomy" id="72036"/>
    <lineage>
        <taxon>Eukaryota</taxon>
        <taxon>Metazoa</taxon>
        <taxon>Ecdysozoa</taxon>
        <taxon>Arthropoda</taxon>
        <taxon>Crustacea</taxon>
        <taxon>Multicrustacea</taxon>
        <taxon>Hexanauplia</taxon>
        <taxon>Copepoda</taxon>
        <taxon>Siphonostomatoida</taxon>
        <taxon>Caligidae</taxon>
        <taxon>Lepeophtheirus</taxon>
    </lineage>
</organism>
<dbReference type="AlphaFoldDB" id="A0A817FCK1"/>
<dbReference type="PANTHER" id="PTHR45913:SF9">
    <property type="entry name" value="GENERAL TRANSCRIPTION FACTOR II-I REPEAT DOMAIN-CONTAINING PROTEIN 2-LIKE-RELATED"/>
    <property type="match status" value="1"/>
</dbReference>
<protein>
    <submittedName>
        <fullName evidence="1">(salmon louse) hypothetical protein</fullName>
    </submittedName>
</protein>
<reference evidence="1" key="1">
    <citation type="submission" date="2021-02" db="EMBL/GenBank/DDBJ databases">
        <authorList>
            <person name="Bekaert M."/>
        </authorList>
    </citation>
    <scope>NUCLEOTIDE SEQUENCE</scope>
    <source>
        <strain evidence="1">IoA-00</strain>
    </source>
</reference>